<protein>
    <submittedName>
        <fullName evidence="2">Putative porin</fullName>
    </submittedName>
</protein>
<organism evidence="2 3">
    <name type="scientific">Cellulophaga fucicola</name>
    <dbReference type="NCBI Taxonomy" id="76595"/>
    <lineage>
        <taxon>Bacteria</taxon>
        <taxon>Pseudomonadati</taxon>
        <taxon>Bacteroidota</taxon>
        <taxon>Flavobacteriia</taxon>
        <taxon>Flavobacteriales</taxon>
        <taxon>Flavobacteriaceae</taxon>
        <taxon>Cellulophaga</taxon>
    </lineage>
</organism>
<keyword evidence="3" id="KW-1185">Reference proteome</keyword>
<dbReference type="RefSeq" id="WP_072304718.1">
    <property type="nucleotide sequence ID" value="NZ_FPIY01000005.1"/>
</dbReference>
<gene>
    <name evidence="2" type="ORF">SAMN05660313_03100</name>
</gene>
<reference evidence="3" key="1">
    <citation type="submission" date="2016-11" db="EMBL/GenBank/DDBJ databases">
        <authorList>
            <person name="Varghese N."/>
            <person name="Submissions S."/>
        </authorList>
    </citation>
    <scope>NUCLEOTIDE SEQUENCE [LARGE SCALE GENOMIC DNA]</scope>
    <source>
        <strain evidence="3">DSM 24786</strain>
    </source>
</reference>
<sequence>MRYIVFVIFLWSAVAFAQDPIASKKGLDPKGGKKPGKVLKEGEEEKPSVEEYKIFTIKRDTVFLDTTLTIQKEYKYNYLRKDGFELMPFSNIGKPSNALGVDLNNSSMYPSLGASALGGNYWEVEDIKYYNVPTPLTELMFKTTMEQGQLLDAMLTFNMSPELNVSLGYKGFRSLGKYNYNQSESGNFTVTTNYNSKNNRYQMLAHIAVQDVVFQENGGLIDGESQFESGDTEFSSRDRLDVAFINAESEILGKRYFLDHQYKLIKKAEDSTSSAIATSIEVGHQFNYETKFSKFNQDAESDYFGNSFLAETEDKAQLQTTYNQLNATFSNRLLGKLKGYLGIYNYNYFFKSLLITPTGNIDSQYKGTDISLGAEYSKRIGQFNLRGDAAYNLSGDLGGSLINAEATYIYKDKHKFVASLHNESKMPNFNFLLYQSNYENYNWQNTSNFDKQNINSLAFEYSSTAYGTLAAKYTNIDKYTYFGSTATQEQIDNDEENAYIKPFQESASVGYLKVKYSKEFKFGRWALDNTIMYQNVSQSNQVLNLPDLVTRNTLYYSKKVFKGAMFMQTGVTFKYFTAYNMNAYNPALGEFYTQNQQELGAYPMLDFFINAKVKQTRIYLKAEHFNSSFTGYDYYSAPNYPYRDFVVRFGLVWNFFS</sequence>
<feature type="signal peptide" evidence="1">
    <location>
        <begin position="1"/>
        <end position="17"/>
    </location>
</feature>
<dbReference type="EMBL" id="FPIY01000005">
    <property type="protein sequence ID" value="SFW64834.1"/>
    <property type="molecule type" value="Genomic_DNA"/>
</dbReference>
<dbReference type="AlphaFoldDB" id="A0A1K1QY18"/>
<dbReference type="OrthoDB" id="9812454at2"/>
<dbReference type="STRING" id="76595.SAMN05660313_03100"/>
<accession>A0A1K1QY18</accession>
<dbReference type="InterPro" id="IPR025631">
    <property type="entry name" value="Porin_10"/>
</dbReference>
<evidence type="ECO:0000256" key="1">
    <source>
        <dbReference type="SAM" id="SignalP"/>
    </source>
</evidence>
<name>A0A1K1QY18_9FLAO</name>
<feature type="chain" id="PRO_5012814716" evidence="1">
    <location>
        <begin position="18"/>
        <end position="657"/>
    </location>
</feature>
<dbReference type="Pfam" id="PF14121">
    <property type="entry name" value="Porin_10"/>
    <property type="match status" value="1"/>
</dbReference>
<keyword evidence="1" id="KW-0732">Signal</keyword>
<proteinExistence type="predicted"/>
<dbReference type="Proteomes" id="UP000183257">
    <property type="component" value="Unassembled WGS sequence"/>
</dbReference>
<evidence type="ECO:0000313" key="3">
    <source>
        <dbReference type="Proteomes" id="UP000183257"/>
    </source>
</evidence>
<evidence type="ECO:0000313" key="2">
    <source>
        <dbReference type="EMBL" id="SFW64834.1"/>
    </source>
</evidence>